<keyword evidence="2" id="KW-1185">Reference proteome</keyword>
<evidence type="ECO:0000313" key="2">
    <source>
        <dbReference type="Proteomes" id="UP000461730"/>
    </source>
</evidence>
<accession>A0A7K1UCG3</accession>
<name>A0A7K1UCG3_9BACT</name>
<dbReference type="InterPro" id="IPR011047">
    <property type="entry name" value="Quinoprotein_ADH-like_sf"/>
</dbReference>
<sequence length="243" mass="27750">MMQLVRQFHQVPEPLITAAGFVYKNSDNAIVRIDNNLSVTESAPDAEPFVLAAMVNGEVIIRTRDKIIAWDTDNNVRKEYPFNYTGSLQIKLLYDDNMIIRNKTDAGNGQLNWQVKDAGMRFQTTDQAILCFVNTEIWQINAADGTHLHCVNLSSYIKSAGIDPYANVIFRNNRMYLAGILDNIISEWNIKTGELLWHYRIHDTSKVGGRGIMIPATKDVFYVFDNRLYVLDSEQTLHVFERG</sequence>
<proteinExistence type="predicted"/>
<dbReference type="Proteomes" id="UP000461730">
    <property type="component" value="Unassembled WGS sequence"/>
</dbReference>
<comment type="caution">
    <text evidence="1">The sequence shown here is derived from an EMBL/GenBank/DDBJ whole genome shotgun (WGS) entry which is preliminary data.</text>
</comment>
<protein>
    <submittedName>
        <fullName evidence="1">PQQ-binding-like beta-propeller repeat protein</fullName>
    </submittedName>
</protein>
<dbReference type="SUPFAM" id="SSF50998">
    <property type="entry name" value="Quinoprotein alcohol dehydrogenase-like"/>
    <property type="match status" value="1"/>
</dbReference>
<organism evidence="1 2">
    <name type="scientific">Chitinophaga tropicalis</name>
    <dbReference type="NCBI Taxonomy" id="2683588"/>
    <lineage>
        <taxon>Bacteria</taxon>
        <taxon>Pseudomonadati</taxon>
        <taxon>Bacteroidota</taxon>
        <taxon>Chitinophagia</taxon>
        <taxon>Chitinophagales</taxon>
        <taxon>Chitinophagaceae</taxon>
        <taxon>Chitinophaga</taxon>
    </lineage>
</organism>
<gene>
    <name evidence="1" type="ORF">GO493_27715</name>
</gene>
<dbReference type="AlphaFoldDB" id="A0A7K1UCG3"/>
<evidence type="ECO:0000313" key="1">
    <source>
        <dbReference type="EMBL" id="MVT12077.1"/>
    </source>
</evidence>
<dbReference type="Gene3D" id="2.130.10.10">
    <property type="entry name" value="YVTN repeat-like/Quinoprotein amine dehydrogenase"/>
    <property type="match status" value="1"/>
</dbReference>
<reference evidence="1 2" key="1">
    <citation type="submission" date="2019-12" db="EMBL/GenBank/DDBJ databases">
        <title>Chitinophaga sp. strain ysch24 (GDMCC 1.1355), whole genome shotgun sequence.</title>
        <authorList>
            <person name="Zhang X."/>
        </authorList>
    </citation>
    <scope>NUCLEOTIDE SEQUENCE [LARGE SCALE GENOMIC DNA]</scope>
    <source>
        <strain evidence="2">ysch24</strain>
    </source>
</reference>
<dbReference type="EMBL" id="WRXN01000019">
    <property type="protein sequence ID" value="MVT12077.1"/>
    <property type="molecule type" value="Genomic_DNA"/>
</dbReference>
<dbReference type="InterPro" id="IPR015943">
    <property type="entry name" value="WD40/YVTN_repeat-like_dom_sf"/>
</dbReference>
<dbReference type="RefSeq" id="WP_157309499.1">
    <property type="nucleotide sequence ID" value="NZ_WRXN01000019.1"/>
</dbReference>